<organism evidence="7 8">
    <name type="scientific">Lasiodiplodia hormozganensis</name>
    <dbReference type="NCBI Taxonomy" id="869390"/>
    <lineage>
        <taxon>Eukaryota</taxon>
        <taxon>Fungi</taxon>
        <taxon>Dikarya</taxon>
        <taxon>Ascomycota</taxon>
        <taxon>Pezizomycotina</taxon>
        <taxon>Dothideomycetes</taxon>
        <taxon>Dothideomycetes incertae sedis</taxon>
        <taxon>Botryosphaeriales</taxon>
        <taxon>Botryosphaeriaceae</taxon>
        <taxon>Lasiodiplodia</taxon>
    </lineage>
</organism>
<dbReference type="GO" id="GO:0047499">
    <property type="term" value="F:calcium-independent phospholipase A2 activity"/>
    <property type="evidence" value="ECO:0007669"/>
    <property type="project" value="TreeGrafter"/>
</dbReference>
<keyword evidence="8" id="KW-1185">Reference proteome</keyword>
<dbReference type="InterPro" id="IPR016035">
    <property type="entry name" value="Acyl_Trfase/lysoPLipase"/>
</dbReference>
<feature type="active site" description="Proton acceptor" evidence="4">
    <location>
        <position position="184"/>
    </location>
</feature>
<gene>
    <name evidence="7" type="ORF">DIS24_g7654</name>
</gene>
<dbReference type="AlphaFoldDB" id="A0AA40CQM3"/>
<dbReference type="PANTHER" id="PTHR24185">
    <property type="entry name" value="CALCIUM-INDEPENDENT PHOSPHOLIPASE A2-GAMMA"/>
    <property type="match status" value="1"/>
</dbReference>
<accession>A0AA40CQM3</accession>
<feature type="short sequence motif" description="GXSXG" evidence="4">
    <location>
        <begin position="25"/>
        <end position="29"/>
    </location>
</feature>
<name>A0AA40CQM3_9PEZI</name>
<keyword evidence="3 4" id="KW-0443">Lipid metabolism</keyword>
<dbReference type="PROSITE" id="PS51635">
    <property type="entry name" value="PNPLA"/>
    <property type="match status" value="1"/>
</dbReference>
<evidence type="ECO:0000256" key="5">
    <source>
        <dbReference type="SAM" id="MobiDB-lite"/>
    </source>
</evidence>
<dbReference type="GO" id="GO:0016042">
    <property type="term" value="P:lipid catabolic process"/>
    <property type="evidence" value="ECO:0007669"/>
    <property type="project" value="UniProtKB-UniRule"/>
</dbReference>
<dbReference type="GO" id="GO:0019369">
    <property type="term" value="P:arachidonate metabolic process"/>
    <property type="evidence" value="ECO:0007669"/>
    <property type="project" value="TreeGrafter"/>
</dbReference>
<dbReference type="GO" id="GO:0016020">
    <property type="term" value="C:membrane"/>
    <property type="evidence" value="ECO:0007669"/>
    <property type="project" value="TreeGrafter"/>
</dbReference>
<evidence type="ECO:0000313" key="7">
    <source>
        <dbReference type="EMBL" id="KAK0647495.1"/>
    </source>
</evidence>
<protein>
    <recommendedName>
        <fullName evidence="6">PNPLA domain-containing protein</fullName>
    </recommendedName>
</protein>
<evidence type="ECO:0000256" key="2">
    <source>
        <dbReference type="ARBA" id="ARBA00022963"/>
    </source>
</evidence>
<comment type="caution">
    <text evidence="4">Lacks conserved residue(s) required for the propagation of feature annotation.</text>
</comment>
<evidence type="ECO:0000259" key="6">
    <source>
        <dbReference type="PROSITE" id="PS51635"/>
    </source>
</evidence>
<feature type="active site" description="Nucleophile" evidence="4">
    <location>
        <position position="27"/>
    </location>
</feature>
<comment type="caution">
    <text evidence="7">The sequence shown here is derived from an EMBL/GenBank/DDBJ whole genome shotgun (WGS) entry which is preliminary data.</text>
</comment>
<dbReference type="GO" id="GO:0046486">
    <property type="term" value="P:glycerolipid metabolic process"/>
    <property type="evidence" value="ECO:0007669"/>
    <property type="project" value="UniProtKB-ARBA"/>
</dbReference>
<dbReference type="Proteomes" id="UP001175001">
    <property type="component" value="Unassembled WGS sequence"/>
</dbReference>
<evidence type="ECO:0000256" key="3">
    <source>
        <dbReference type="ARBA" id="ARBA00023098"/>
    </source>
</evidence>
<dbReference type="InterPro" id="IPR002641">
    <property type="entry name" value="PNPLA_dom"/>
</dbReference>
<dbReference type="Pfam" id="PF01734">
    <property type="entry name" value="Patatin"/>
    <property type="match status" value="1"/>
</dbReference>
<dbReference type="EMBL" id="JAUJDW010000048">
    <property type="protein sequence ID" value="KAK0647495.1"/>
    <property type="molecule type" value="Genomic_DNA"/>
</dbReference>
<sequence>MEQIRDEDHLKDVPLPHQYFDLMGGTSTGGIIAIMLGRLRMPVDACIRAYTALAKEAFVPKHPYLPTLPGHPKGQFFATNLENAIKKVIKEQRGECSEHCKNKDGNSESCSHADMPFRDIDCTKTAVLAVTKVNVEAAPTLFKTYDTSTTFRDCTIWEVARATSAATSFFKSIKCGRDEIEFIDAAFGHNNPCEILIKEARRVFPDATKFQILSIGTGMGKVIDIKDSRKSILRALKEMTTSSKHVADRVADAYAVDEDYFRFNVDRGLEDVTLAEWDEKSTISGHTHNYLEKEGDRMLKCAQMLSKHRKNATVEKGSTPQAETDSKETAVSVQVDRVQTAFEK</sequence>
<reference evidence="7" key="1">
    <citation type="submission" date="2023-06" db="EMBL/GenBank/DDBJ databases">
        <title>Multi-omics analyses reveal the molecular pathogenesis toolkit of Lasiodiplodia hormozganensis, a cross-kingdom pathogen.</title>
        <authorList>
            <person name="Felix C."/>
            <person name="Meneses R."/>
            <person name="Goncalves M.F.M."/>
            <person name="Tilleman L."/>
            <person name="Duarte A.S."/>
            <person name="Jorrin-Novo J.V."/>
            <person name="Van De Peer Y."/>
            <person name="Deforce D."/>
            <person name="Van Nieuwerburgh F."/>
            <person name="Esteves A.C."/>
            <person name="Alves A."/>
        </authorList>
    </citation>
    <scope>NUCLEOTIDE SEQUENCE</scope>
    <source>
        <strain evidence="7">CBS 339.90</strain>
    </source>
</reference>
<proteinExistence type="predicted"/>
<feature type="domain" description="PNPLA" evidence="6">
    <location>
        <begin position="1"/>
        <end position="197"/>
    </location>
</feature>
<dbReference type="Gene3D" id="3.40.1090.10">
    <property type="entry name" value="Cytosolic phospholipase A2 catalytic domain"/>
    <property type="match status" value="1"/>
</dbReference>
<dbReference type="SUPFAM" id="SSF52151">
    <property type="entry name" value="FabD/lysophospholipase-like"/>
    <property type="match status" value="1"/>
</dbReference>
<dbReference type="PANTHER" id="PTHR24185:SF1">
    <property type="entry name" value="CALCIUM-INDEPENDENT PHOSPHOLIPASE A2-GAMMA"/>
    <property type="match status" value="1"/>
</dbReference>
<evidence type="ECO:0000256" key="4">
    <source>
        <dbReference type="PROSITE-ProRule" id="PRU01161"/>
    </source>
</evidence>
<evidence type="ECO:0000313" key="8">
    <source>
        <dbReference type="Proteomes" id="UP001175001"/>
    </source>
</evidence>
<evidence type="ECO:0000256" key="1">
    <source>
        <dbReference type="ARBA" id="ARBA00022801"/>
    </source>
</evidence>
<keyword evidence="1 4" id="KW-0378">Hydrolase</keyword>
<keyword evidence="2 4" id="KW-0442">Lipid degradation</keyword>
<feature type="region of interest" description="Disordered" evidence="5">
    <location>
        <begin position="309"/>
        <end position="332"/>
    </location>
</feature>